<evidence type="ECO:0000313" key="2">
    <source>
        <dbReference type="Proteomes" id="UP001500503"/>
    </source>
</evidence>
<sequence>MFADRCSVNERERLSITAAEPFVVVHPQVHGAVPPPGQSLLLQATDGAAEASRPSLMPRFWAGKTSSWEIEVREIRGRWRRGLHYASRPAAA</sequence>
<dbReference type="EMBL" id="BAABHF010000046">
    <property type="protein sequence ID" value="GAA4512620.1"/>
    <property type="molecule type" value="Genomic_DNA"/>
</dbReference>
<accession>A0ABP8QXQ4</accession>
<comment type="caution">
    <text evidence="1">The sequence shown here is derived from an EMBL/GenBank/DDBJ whole genome shotgun (WGS) entry which is preliminary data.</text>
</comment>
<protein>
    <recommendedName>
        <fullName evidence="3">DUF2249 domain-containing protein</fullName>
    </recommendedName>
</protein>
<proteinExistence type="predicted"/>
<name>A0ABP8QXQ4_9ACTN</name>
<dbReference type="Proteomes" id="UP001500503">
    <property type="component" value="Unassembled WGS sequence"/>
</dbReference>
<gene>
    <name evidence="1" type="ORF">GCM10023191_078630</name>
</gene>
<organism evidence="1 2">
    <name type="scientific">Actinoallomurus oryzae</name>
    <dbReference type="NCBI Taxonomy" id="502180"/>
    <lineage>
        <taxon>Bacteria</taxon>
        <taxon>Bacillati</taxon>
        <taxon>Actinomycetota</taxon>
        <taxon>Actinomycetes</taxon>
        <taxon>Streptosporangiales</taxon>
        <taxon>Thermomonosporaceae</taxon>
        <taxon>Actinoallomurus</taxon>
    </lineage>
</organism>
<reference evidence="2" key="1">
    <citation type="journal article" date="2019" name="Int. J. Syst. Evol. Microbiol.">
        <title>The Global Catalogue of Microorganisms (GCM) 10K type strain sequencing project: providing services to taxonomists for standard genome sequencing and annotation.</title>
        <authorList>
            <consortium name="The Broad Institute Genomics Platform"/>
            <consortium name="The Broad Institute Genome Sequencing Center for Infectious Disease"/>
            <person name="Wu L."/>
            <person name="Ma J."/>
        </authorList>
    </citation>
    <scope>NUCLEOTIDE SEQUENCE [LARGE SCALE GENOMIC DNA]</scope>
    <source>
        <strain evidence="2">JCM 17933</strain>
    </source>
</reference>
<evidence type="ECO:0008006" key="3">
    <source>
        <dbReference type="Google" id="ProtNLM"/>
    </source>
</evidence>
<keyword evidence="2" id="KW-1185">Reference proteome</keyword>
<evidence type="ECO:0000313" key="1">
    <source>
        <dbReference type="EMBL" id="GAA4512620.1"/>
    </source>
</evidence>